<dbReference type="InterPro" id="IPR022642">
    <property type="entry name" value="CheR_C"/>
</dbReference>
<dbReference type="PROSITE" id="PS50123">
    <property type="entry name" value="CHER"/>
    <property type="match status" value="1"/>
</dbReference>
<keyword evidence="2 5" id="KW-0489">Methyltransferase</keyword>
<gene>
    <name evidence="8" type="ORF">HK12_06290</name>
</gene>
<feature type="binding site" evidence="6">
    <location>
        <begin position="207"/>
        <end position="208"/>
    </location>
    <ligand>
        <name>S-adenosyl-L-methionine</name>
        <dbReference type="ChEBI" id="CHEBI:59789"/>
    </ligand>
</feature>
<evidence type="ECO:0000256" key="2">
    <source>
        <dbReference type="ARBA" id="ARBA00022603"/>
    </source>
</evidence>
<dbReference type="RefSeq" id="WP_086551517.1">
    <property type="nucleotide sequence ID" value="NZ_JOMO01000003.1"/>
</dbReference>
<proteinExistence type="predicted"/>
<dbReference type="PIRSF" id="PIRSF000410">
    <property type="entry name" value="CheR"/>
    <property type="match status" value="1"/>
</dbReference>
<evidence type="ECO:0000256" key="5">
    <source>
        <dbReference type="PIRNR" id="PIRNR000410"/>
    </source>
</evidence>
<dbReference type="InterPro" id="IPR036804">
    <property type="entry name" value="CheR_N_sf"/>
</dbReference>
<feature type="domain" description="CheR-type methyltransferase" evidence="7">
    <location>
        <begin position="5"/>
        <end position="280"/>
    </location>
</feature>
<feature type="binding site" evidence="6">
    <location>
        <position position="84"/>
    </location>
    <ligand>
        <name>S-adenosyl-L-methionine</name>
        <dbReference type="ChEBI" id="CHEBI:59789"/>
    </ligand>
</feature>
<dbReference type="GO" id="GO:0032259">
    <property type="term" value="P:methylation"/>
    <property type="evidence" value="ECO:0007669"/>
    <property type="project" value="UniProtKB-KW"/>
</dbReference>
<evidence type="ECO:0000256" key="3">
    <source>
        <dbReference type="ARBA" id="ARBA00022679"/>
    </source>
</evidence>
<dbReference type="InterPro" id="IPR029063">
    <property type="entry name" value="SAM-dependent_MTases_sf"/>
</dbReference>
<feature type="binding site" evidence="6">
    <location>
        <begin position="224"/>
        <end position="225"/>
    </location>
    <ligand>
        <name>S-adenosyl-L-methionine</name>
        <dbReference type="ChEBI" id="CHEBI:59789"/>
    </ligand>
</feature>
<evidence type="ECO:0000256" key="1">
    <source>
        <dbReference type="ARBA" id="ARBA00001541"/>
    </source>
</evidence>
<feature type="binding site" evidence="6">
    <location>
        <position position="88"/>
    </location>
    <ligand>
        <name>S-adenosyl-L-methionine</name>
        <dbReference type="ChEBI" id="CHEBI:59789"/>
    </ligand>
</feature>
<dbReference type="EC" id="2.1.1.80" evidence="5"/>
<dbReference type="InterPro" id="IPR000780">
    <property type="entry name" value="CheR_MeTrfase"/>
</dbReference>
<dbReference type="Gene3D" id="3.40.50.150">
    <property type="entry name" value="Vaccinia Virus protein VP39"/>
    <property type="match status" value="1"/>
</dbReference>
<evidence type="ECO:0000256" key="6">
    <source>
        <dbReference type="PIRSR" id="PIRSR000410-1"/>
    </source>
</evidence>
<evidence type="ECO:0000313" key="9">
    <source>
        <dbReference type="Proteomes" id="UP000194639"/>
    </source>
</evidence>
<dbReference type="GO" id="GO:0008983">
    <property type="term" value="F:protein-glutamate O-methyltransferase activity"/>
    <property type="evidence" value="ECO:0007669"/>
    <property type="project" value="UniProtKB-EC"/>
</dbReference>
<dbReference type="Gene3D" id="1.10.155.10">
    <property type="entry name" value="Chemotaxis receptor methyltransferase CheR, N-terminal domain"/>
    <property type="match status" value="1"/>
</dbReference>
<evidence type="ECO:0000256" key="4">
    <source>
        <dbReference type="ARBA" id="ARBA00022691"/>
    </source>
</evidence>
<evidence type="ECO:0000259" key="7">
    <source>
        <dbReference type="PROSITE" id="PS50123"/>
    </source>
</evidence>
<dbReference type="InterPro" id="IPR022641">
    <property type="entry name" value="CheR_N"/>
</dbReference>
<dbReference type="Pfam" id="PF03705">
    <property type="entry name" value="CheR_N"/>
    <property type="match status" value="1"/>
</dbReference>
<organism evidence="8 9">
    <name type="scientific">Acetobacter orientalis</name>
    <dbReference type="NCBI Taxonomy" id="146474"/>
    <lineage>
        <taxon>Bacteria</taxon>
        <taxon>Pseudomonadati</taxon>
        <taxon>Pseudomonadota</taxon>
        <taxon>Alphaproteobacteria</taxon>
        <taxon>Acetobacterales</taxon>
        <taxon>Acetobacteraceae</taxon>
        <taxon>Acetobacter</taxon>
    </lineage>
</organism>
<dbReference type="SMART" id="SM00138">
    <property type="entry name" value="MeTrc"/>
    <property type="match status" value="1"/>
</dbReference>
<dbReference type="PRINTS" id="PR00996">
    <property type="entry name" value="CHERMTFRASE"/>
</dbReference>
<keyword evidence="3 5" id="KW-0808">Transferase</keyword>
<accession>A0A252A6Q7</accession>
<comment type="catalytic activity">
    <reaction evidence="1 5">
        <text>L-glutamyl-[protein] + S-adenosyl-L-methionine = [protein]-L-glutamate 5-O-methyl ester + S-adenosyl-L-homocysteine</text>
        <dbReference type="Rhea" id="RHEA:24452"/>
        <dbReference type="Rhea" id="RHEA-COMP:10208"/>
        <dbReference type="Rhea" id="RHEA-COMP:10311"/>
        <dbReference type="ChEBI" id="CHEBI:29973"/>
        <dbReference type="ChEBI" id="CHEBI:57856"/>
        <dbReference type="ChEBI" id="CHEBI:59789"/>
        <dbReference type="ChEBI" id="CHEBI:82795"/>
        <dbReference type="EC" id="2.1.1.80"/>
    </reaction>
</comment>
<dbReference type="PANTHER" id="PTHR24422">
    <property type="entry name" value="CHEMOTAXIS PROTEIN METHYLTRANSFERASE"/>
    <property type="match status" value="1"/>
</dbReference>
<dbReference type="InterPro" id="IPR026024">
    <property type="entry name" value="Chemotaxis_MeTrfase_CheR"/>
</dbReference>
<feature type="binding site" evidence="6">
    <location>
        <position position="82"/>
    </location>
    <ligand>
        <name>S-adenosyl-L-methionine</name>
        <dbReference type="ChEBI" id="CHEBI:59789"/>
    </ligand>
</feature>
<dbReference type="SUPFAM" id="SSF53335">
    <property type="entry name" value="S-adenosyl-L-methionine-dependent methyltransferases"/>
    <property type="match status" value="1"/>
</dbReference>
<dbReference type="EMBL" id="JOMO01000003">
    <property type="protein sequence ID" value="OUI85279.1"/>
    <property type="molecule type" value="Genomic_DNA"/>
</dbReference>
<dbReference type="AlphaFoldDB" id="A0A252A6Q7"/>
<dbReference type="Pfam" id="PF01739">
    <property type="entry name" value="CheR"/>
    <property type="match status" value="1"/>
</dbReference>
<keyword evidence="4 5" id="KW-0949">S-adenosyl-L-methionine</keyword>
<feature type="binding site" evidence="6">
    <location>
        <position position="126"/>
    </location>
    <ligand>
        <name>S-adenosyl-L-methionine</name>
        <dbReference type="ChEBI" id="CHEBI:59789"/>
    </ligand>
</feature>
<comment type="function">
    <text evidence="5">Methylation of the membrane-bound methyl-accepting chemotaxis proteins (MCP) to form gamma-glutamyl methyl ester residues in MCP.</text>
</comment>
<dbReference type="InterPro" id="IPR050903">
    <property type="entry name" value="Bact_Chemotaxis_MeTrfase"/>
</dbReference>
<comment type="caution">
    <text evidence="8">The sequence shown here is derived from an EMBL/GenBank/DDBJ whole genome shotgun (WGS) entry which is preliminary data.</text>
</comment>
<sequence length="280" mass="31555">MSATDALLEENFTTADFEVVRRIAHEKAGIYFPESRSTLVFSRLSRLVRESGLVSFSAYLDFVQSPAGLVAMDEMICALTTNVTGFFRERKHFVHLEEEVLPRLAEGVRQGRRGRIWSAACSTGQEPWSIAMSVLSVFPEAPQHDVRILATDINSQVVAQARAGVYPDEETSAISAAQKARFMRTEGAASVQFAGPITRLPVFKVLNLNAEWPMRGLFDAIFCRNVVIYFDEQTRNRLWQRLADQLEYGGFLYIGHSEKIACARQCGLEQVLPTIYEKRH</sequence>
<feature type="binding site" evidence="6">
    <location>
        <position position="152"/>
    </location>
    <ligand>
        <name>S-adenosyl-L-methionine</name>
        <dbReference type="ChEBI" id="CHEBI:59789"/>
    </ligand>
</feature>
<reference evidence="8 9" key="1">
    <citation type="submission" date="2014-06" db="EMBL/GenBank/DDBJ databases">
        <authorList>
            <person name="Ju J."/>
            <person name="Zhang J."/>
        </authorList>
    </citation>
    <scope>NUCLEOTIDE SEQUENCE [LARGE SCALE GENOMIC DNA]</scope>
    <source>
        <strain evidence="8">DmW_045</strain>
    </source>
</reference>
<name>A0A252A6Q7_9PROT</name>
<dbReference type="Proteomes" id="UP000194639">
    <property type="component" value="Unassembled WGS sequence"/>
</dbReference>
<dbReference type="PANTHER" id="PTHR24422:SF19">
    <property type="entry name" value="CHEMOTAXIS PROTEIN METHYLTRANSFERASE"/>
    <property type="match status" value="1"/>
</dbReference>
<protein>
    <recommendedName>
        <fullName evidence="5">Chemotaxis protein methyltransferase</fullName>
        <ecNumber evidence="5">2.1.1.80</ecNumber>
    </recommendedName>
</protein>
<evidence type="ECO:0000313" key="8">
    <source>
        <dbReference type="EMBL" id="OUI85279.1"/>
    </source>
</evidence>
<dbReference type="SUPFAM" id="SSF47757">
    <property type="entry name" value="Chemotaxis receptor methyltransferase CheR, N-terminal domain"/>
    <property type="match status" value="1"/>
</dbReference>